<dbReference type="RefSeq" id="XP_065658762.1">
    <property type="nucleotide sequence ID" value="XM_065802690.1"/>
</dbReference>
<gene>
    <name evidence="3" type="primary">LOC136083289</name>
</gene>
<evidence type="ECO:0000259" key="1">
    <source>
        <dbReference type="Pfam" id="PF14291"/>
    </source>
</evidence>
<organism evidence="2 3">
    <name type="scientific">Hydra vulgaris</name>
    <name type="common">Hydra</name>
    <name type="synonym">Hydra attenuata</name>
    <dbReference type="NCBI Taxonomy" id="6087"/>
    <lineage>
        <taxon>Eukaryota</taxon>
        <taxon>Metazoa</taxon>
        <taxon>Cnidaria</taxon>
        <taxon>Hydrozoa</taxon>
        <taxon>Hydroidolina</taxon>
        <taxon>Anthoathecata</taxon>
        <taxon>Aplanulata</taxon>
        <taxon>Hydridae</taxon>
        <taxon>Hydra</taxon>
    </lineage>
</organism>
<evidence type="ECO:0000313" key="2">
    <source>
        <dbReference type="Proteomes" id="UP001652625"/>
    </source>
</evidence>
<dbReference type="GeneID" id="136083289"/>
<protein>
    <submittedName>
        <fullName evidence="3">Uncharacterized protein LOC136083289</fullName>
    </submittedName>
</protein>
<proteinExistence type="predicted"/>
<keyword evidence="2" id="KW-1185">Reference proteome</keyword>
<dbReference type="Pfam" id="PF14291">
    <property type="entry name" value="DUF4371"/>
    <property type="match status" value="1"/>
</dbReference>
<accession>A0ABM4CAT0</accession>
<dbReference type="PANTHER" id="PTHR45749:SF33">
    <property type="entry name" value="ZINC FINGER MYM-TYPE PROTEIN 1"/>
    <property type="match status" value="1"/>
</dbReference>
<name>A0ABM4CAT0_HYDVU</name>
<sequence length="199" mass="23470">MVGRLIEGTKNYDRIPDHEKSSNHKSCYIQWRNLEKNINKHTTIDCYLVKQIQNETQKWKDLLKRLLDVILFLAERGLAFRGVTQLIGDSNNPNFLGLLDPLLEEHIKNVKQSQIKKQRLQVHYLSPDIQNEFISCCADYLRTCILKERETMKYCSLIVDATPDSSHIEQTTFILRYVTIKSNKFEIMERFLAFVNYNK</sequence>
<dbReference type="PANTHER" id="PTHR45749">
    <property type="match status" value="1"/>
</dbReference>
<feature type="domain" description="DUF4371" evidence="1">
    <location>
        <begin position="32"/>
        <end position="193"/>
    </location>
</feature>
<dbReference type="Proteomes" id="UP001652625">
    <property type="component" value="Chromosome 08"/>
</dbReference>
<dbReference type="InterPro" id="IPR025398">
    <property type="entry name" value="DUF4371"/>
</dbReference>
<reference evidence="3" key="1">
    <citation type="submission" date="2025-08" db="UniProtKB">
        <authorList>
            <consortium name="RefSeq"/>
        </authorList>
    </citation>
    <scope>IDENTIFICATION</scope>
</reference>
<evidence type="ECO:0000313" key="3">
    <source>
        <dbReference type="RefSeq" id="XP_065658762.1"/>
    </source>
</evidence>